<reference evidence="2" key="1">
    <citation type="journal article" date="2019" name="Sci. Rep.">
        <title>Draft genome of Tanacetum cinerariifolium, the natural source of mosquito coil.</title>
        <authorList>
            <person name="Yamashiro T."/>
            <person name="Shiraishi A."/>
            <person name="Satake H."/>
            <person name="Nakayama K."/>
        </authorList>
    </citation>
    <scope>NUCLEOTIDE SEQUENCE</scope>
</reference>
<accession>A0A6L2L3H6</accession>
<dbReference type="AlphaFoldDB" id="A0A6L2L3H6"/>
<gene>
    <name evidence="2" type="ORF">Tci_027618</name>
</gene>
<sequence>MGDENPPRAIGDYSRPSHEGYRNTIELPDGNNVVPLRSNTIWRAIDYLTGGKLRDKSAKESWKIIKNLALYDHESWNDPRYLAKPIKAIYLPHGVPSTSNQAHLSPKPYVQVNKIASSYIEGLVSNFMASQDARLSKFEADFKQQQSEMTNQIDTLLKAINDRMTGALLSDTVKNRRGFLATVGAIIDCKKAKIAVGDGFTRLIFRVKEIGLEKDFMKDHLPGELEKARDAELNPFKDVLVFRKMMKFLGVIPINLKRNMRESKDLIKKKIDWKRPPKEGDGSTDHEGLIKEVIMETMMEPTLEEYVNRTRGDYYSGITKTMINGKATYELKAKFLNDLRSNAFSGTNGEDAVEHIKNFLKIVDPLELPNELKQSGIQLMLCLKIGWVQNLPTIRRWIHSPIIIYGIIGKRVMIKKYLPIRCFLNRRNLRRWGTKIAKIFRIETNIFDFETPLCTAFNEFNYLLKIDTALFTHDIQGAKTYEEYENELNDDLKNHGRKIEYHMN</sequence>
<evidence type="ECO:0000256" key="1">
    <source>
        <dbReference type="SAM" id="MobiDB-lite"/>
    </source>
</evidence>
<dbReference type="EMBL" id="BKCJ010003529">
    <property type="protein sequence ID" value="GEU55640.1"/>
    <property type="molecule type" value="Genomic_DNA"/>
</dbReference>
<feature type="region of interest" description="Disordered" evidence="1">
    <location>
        <begin position="1"/>
        <end position="24"/>
    </location>
</feature>
<comment type="caution">
    <text evidence="2">The sequence shown here is derived from an EMBL/GenBank/DDBJ whole genome shotgun (WGS) entry which is preliminary data.</text>
</comment>
<protein>
    <submittedName>
        <fullName evidence="2">MAK10-like protein</fullName>
    </submittedName>
</protein>
<proteinExistence type="predicted"/>
<organism evidence="2">
    <name type="scientific">Tanacetum cinerariifolium</name>
    <name type="common">Dalmatian daisy</name>
    <name type="synonym">Chrysanthemum cinerariifolium</name>
    <dbReference type="NCBI Taxonomy" id="118510"/>
    <lineage>
        <taxon>Eukaryota</taxon>
        <taxon>Viridiplantae</taxon>
        <taxon>Streptophyta</taxon>
        <taxon>Embryophyta</taxon>
        <taxon>Tracheophyta</taxon>
        <taxon>Spermatophyta</taxon>
        <taxon>Magnoliopsida</taxon>
        <taxon>eudicotyledons</taxon>
        <taxon>Gunneridae</taxon>
        <taxon>Pentapetalae</taxon>
        <taxon>asterids</taxon>
        <taxon>campanulids</taxon>
        <taxon>Asterales</taxon>
        <taxon>Asteraceae</taxon>
        <taxon>Asteroideae</taxon>
        <taxon>Anthemideae</taxon>
        <taxon>Anthemidinae</taxon>
        <taxon>Tanacetum</taxon>
    </lineage>
</organism>
<name>A0A6L2L3H6_TANCI</name>
<evidence type="ECO:0000313" key="2">
    <source>
        <dbReference type="EMBL" id="GEU55640.1"/>
    </source>
</evidence>